<feature type="compositionally biased region" description="Pro residues" evidence="1">
    <location>
        <begin position="42"/>
        <end position="57"/>
    </location>
</feature>
<dbReference type="Proteomes" id="UP000653305">
    <property type="component" value="Unassembled WGS sequence"/>
</dbReference>
<feature type="region of interest" description="Disordered" evidence="1">
    <location>
        <begin position="42"/>
        <end position="68"/>
    </location>
</feature>
<protein>
    <submittedName>
        <fullName evidence="3">Uncharacterized protein</fullName>
    </submittedName>
</protein>
<reference evidence="3" key="1">
    <citation type="submission" date="2020-07" db="EMBL/GenBank/DDBJ databases">
        <title>Ethylene signaling mediates host invasion by parasitic plants.</title>
        <authorList>
            <person name="Yoshida S."/>
        </authorList>
    </citation>
    <scope>NUCLEOTIDE SEQUENCE</scope>
    <source>
        <strain evidence="3">Okayama</strain>
    </source>
</reference>
<keyword evidence="4" id="KW-1185">Reference proteome</keyword>
<evidence type="ECO:0000256" key="1">
    <source>
        <dbReference type="SAM" id="MobiDB-lite"/>
    </source>
</evidence>
<evidence type="ECO:0000313" key="4">
    <source>
        <dbReference type="Proteomes" id="UP000653305"/>
    </source>
</evidence>
<proteinExistence type="predicted"/>
<dbReference type="PANTHER" id="PTHR37702">
    <property type="entry name" value="PROLINE-RICH FAMILY PROTEIN"/>
    <property type="match status" value="1"/>
</dbReference>
<feature type="chain" id="PRO_5032553405" evidence="2">
    <location>
        <begin position="26"/>
        <end position="137"/>
    </location>
</feature>
<evidence type="ECO:0000256" key="2">
    <source>
        <dbReference type="SAM" id="SignalP"/>
    </source>
</evidence>
<keyword evidence="2" id="KW-0732">Signal</keyword>
<evidence type="ECO:0000313" key="3">
    <source>
        <dbReference type="EMBL" id="GFP90835.1"/>
    </source>
</evidence>
<accession>A0A830C672</accession>
<name>A0A830C672_9LAMI</name>
<dbReference type="PANTHER" id="PTHR37702:SF1">
    <property type="entry name" value="HYDROXYPROLINE-RICH GLYCOPROTEIN FAMILY PROTEIN"/>
    <property type="match status" value="1"/>
</dbReference>
<sequence>MASNNLHKLLLTLTIFLSTVVESPAQTTPQFCPYPCYPPPTGPGNNPPVTPTPPVSTTPPATFQPPLSTTPPAGYVPFTPPSPYSFGAAPPPPEPIVTWFPYYYRKPPHKEELSSSPPLNVFTFTFVLCLLFCVQLI</sequence>
<dbReference type="AlphaFoldDB" id="A0A830C672"/>
<dbReference type="OrthoDB" id="913963at2759"/>
<feature type="signal peptide" evidence="2">
    <location>
        <begin position="1"/>
        <end position="25"/>
    </location>
</feature>
<comment type="caution">
    <text evidence="3">The sequence shown here is derived from an EMBL/GenBank/DDBJ whole genome shotgun (WGS) entry which is preliminary data.</text>
</comment>
<dbReference type="EMBL" id="BMAC01000226">
    <property type="protein sequence ID" value="GFP90835.1"/>
    <property type="molecule type" value="Genomic_DNA"/>
</dbReference>
<gene>
    <name evidence="3" type="ORF">PHJA_001227400</name>
</gene>
<organism evidence="3 4">
    <name type="scientific">Phtheirospermum japonicum</name>
    <dbReference type="NCBI Taxonomy" id="374723"/>
    <lineage>
        <taxon>Eukaryota</taxon>
        <taxon>Viridiplantae</taxon>
        <taxon>Streptophyta</taxon>
        <taxon>Embryophyta</taxon>
        <taxon>Tracheophyta</taxon>
        <taxon>Spermatophyta</taxon>
        <taxon>Magnoliopsida</taxon>
        <taxon>eudicotyledons</taxon>
        <taxon>Gunneridae</taxon>
        <taxon>Pentapetalae</taxon>
        <taxon>asterids</taxon>
        <taxon>lamiids</taxon>
        <taxon>Lamiales</taxon>
        <taxon>Orobanchaceae</taxon>
        <taxon>Orobanchaceae incertae sedis</taxon>
        <taxon>Phtheirospermum</taxon>
    </lineage>
</organism>